<dbReference type="EMBL" id="PNJD01000374">
    <property type="protein sequence ID" value="PMP94824.1"/>
    <property type="molecule type" value="Genomic_DNA"/>
</dbReference>
<name>A0A2N7Q970_9BACT</name>
<keyword evidence="1" id="KW-0547">Nucleotide-binding</keyword>
<dbReference type="AlphaFoldDB" id="A0A2N7Q970"/>
<reference evidence="1 2" key="1">
    <citation type="submission" date="2018-01" db="EMBL/GenBank/DDBJ databases">
        <title>Metagenomic assembled genomes from two thermal pools in the Uzon Caldera, Kamchatka, Russia.</title>
        <authorList>
            <person name="Wilkins L."/>
            <person name="Ettinger C."/>
        </authorList>
    </citation>
    <scope>NUCLEOTIDE SEQUENCE [LARGE SCALE GENOMIC DNA]</scope>
    <source>
        <strain evidence="1">ARK-04</strain>
    </source>
</reference>
<accession>A0A2N7Q970</accession>
<organism evidence="1 2">
    <name type="scientific">Thermodesulfobacterium geofontis</name>
    <dbReference type="NCBI Taxonomy" id="1295609"/>
    <lineage>
        <taxon>Bacteria</taxon>
        <taxon>Pseudomonadati</taxon>
        <taxon>Thermodesulfobacteriota</taxon>
        <taxon>Thermodesulfobacteria</taxon>
        <taxon>Thermodesulfobacteriales</taxon>
        <taxon>Thermodesulfobacteriaceae</taxon>
        <taxon>Thermodesulfobacterium</taxon>
    </lineage>
</organism>
<evidence type="ECO:0000313" key="2">
    <source>
        <dbReference type="Proteomes" id="UP000235619"/>
    </source>
</evidence>
<sequence length="27" mass="3122">GNPIEIFEGIQKYGYEGCKKCLKRLSF</sequence>
<comment type="caution">
    <text evidence="1">The sequence shown here is derived from an EMBL/GenBank/DDBJ whole genome shotgun (WGS) entry which is preliminary data.</text>
</comment>
<proteinExistence type="predicted"/>
<keyword evidence="1" id="KW-0067">ATP-binding</keyword>
<dbReference type="GO" id="GO:0005524">
    <property type="term" value="F:ATP binding"/>
    <property type="evidence" value="ECO:0007669"/>
    <property type="project" value="UniProtKB-KW"/>
</dbReference>
<dbReference type="Proteomes" id="UP000235619">
    <property type="component" value="Unassembled WGS sequence"/>
</dbReference>
<evidence type="ECO:0000313" key="1">
    <source>
        <dbReference type="EMBL" id="PMP94824.1"/>
    </source>
</evidence>
<gene>
    <name evidence="1" type="ORF">C0169_06090</name>
</gene>
<feature type="non-terminal residue" evidence="1">
    <location>
        <position position="1"/>
    </location>
</feature>
<protein>
    <submittedName>
        <fullName evidence="1">ABC transporter ATP-binding protein</fullName>
    </submittedName>
</protein>